<dbReference type="AlphaFoldDB" id="A0A5C7IJN2"/>
<dbReference type="OrthoDB" id="8891264at2759"/>
<name>A0A5C7IJN2_9ROSI</name>
<accession>A0A5C7IJN2</accession>
<dbReference type="GO" id="GO:0051707">
    <property type="term" value="P:response to other organism"/>
    <property type="evidence" value="ECO:0007669"/>
    <property type="project" value="UniProtKB-ARBA"/>
</dbReference>
<dbReference type="InterPro" id="IPR050528">
    <property type="entry name" value="L-type_Lectin-RKs"/>
</dbReference>
<dbReference type="GO" id="GO:0004672">
    <property type="term" value="F:protein kinase activity"/>
    <property type="evidence" value="ECO:0007669"/>
    <property type="project" value="InterPro"/>
</dbReference>
<reference evidence="5" key="1">
    <citation type="journal article" date="2019" name="Gigascience">
        <title>De novo genome assembly of the endangered Acer yangbiense, a plant species with extremely small populations endemic to Yunnan Province, China.</title>
        <authorList>
            <person name="Yang J."/>
            <person name="Wariss H.M."/>
            <person name="Tao L."/>
            <person name="Zhang R."/>
            <person name="Yun Q."/>
            <person name="Hollingsworth P."/>
            <person name="Dao Z."/>
            <person name="Luo G."/>
            <person name="Guo H."/>
            <person name="Ma Y."/>
            <person name="Sun W."/>
        </authorList>
    </citation>
    <scope>NUCLEOTIDE SEQUENCE [LARGE SCALE GENOMIC DNA]</scope>
    <source>
        <strain evidence="5">cv. Malutang</strain>
    </source>
</reference>
<keyword evidence="2" id="KW-0067">ATP-binding</keyword>
<dbReference type="Gene3D" id="1.10.510.10">
    <property type="entry name" value="Transferase(Phosphotransferase) domain 1"/>
    <property type="match status" value="1"/>
</dbReference>
<protein>
    <recommendedName>
        <fullName evidence="3">Protein kinase domain-containing protein</fullName>
    </recommendedName>
</protein>
<dbReference type="InterPro" id="IPR000719">
    <property type="entry name" value="Prot_kinase_dom"/>
</dbReference>
<dbReference type="InterPro" id="IPR011009">
    <property type="entry name" value="Kinase-like_dom_sf"/>
</dbReference>
<evidence type="ECO:0000313" key="4">
    <source>
        <dbReference type="EMBL" id="TXG69391.1"/>
    </source>
</evidence>
<proteinExistence type="predicted"/>
<dbReference type="PANTHER" id="PTHR27007">
    <property type="match status" value="1"/>
</dbReference>
<keyword evidence="5" id="KW-1185">Reference proteome</keyword>
<feature type="domain" description="Protein kinase" evidence="3">
    <location>
        <begin position="27"/>
        <end position="121"/>
    </location>
</feature>
<keyword evidence="1" id="KW-0547">Nucleotide-binding</keyword>
<dbReference type="GO" id="GO:0005524">
    <property type="term" value="F:ATP binding"/>
    <property type="evidence" value="ECO:0007669"/>
    <property type="project" value="UniProtKB-KW"/>
</dbReference>
<dbReference type="PROSITE" id="PS50011">
    <property type="entry name" value="PROTEIN_KINASE_DOM"/>
    <property type="match status" value="1"/>
</dbReference>
<evidence type="ECO:0000256" key="1">
    <source>
        <dbReference type="ARBA" id="ARBA00022741"/>
    </source>
</evidence>
<dbReference type="SUPFAM" id="SSF56112">
    <property type="entry name" value="Protein kinase-like (PK-like)"/>
    <property type="match status" value="1"/>
</dbReference>
<evidence type="ECO:0000259" key="3">
    <source>
        <dbReference type="PROSITE" id="PS50011"/>
    </source>
</evidence>
<comment type="caution">
    <text evidence="4">The sequence shown here is derived from an EMBL/GenBank/DDBJ whole genome shotgun (WGS) entry which is preliminary data.</text>
</comment>
<dbReference type="Pfam" id="PF07714">
    <property type="entry name" value="PK_Tyr_Ser-Thr"/>
    <property type="match status" value="1"/>
</dbReference>
<sequence length="121" mass="13373">MFLTKELMAGVVEVTVGNATGTSPTSTEFIAEVGNPTFGFAFGVSIGTLEFTLERVSKRSKQGSKEYTAEVKIISQLRHRNTVKLIGWCHEKDLILVYEFMPNGSLDSHLFKGKSLLTWDG</sequence>
<dbReference type="InterPro" id="IPR001245">
    <property type="entry name" value="Ser-Thr/Tyr_kinase_cat_dom"/>
</dbReference>
<evidence type="ECO:0000313" key="5">
    <source>
        <dbReference type="Proteomes" id="UP000323000"/>
    </source>
</evidence>
<gene>
    <name evidence="4" type="ORF">EZV62_004326</name>
</gene>
<dbReference type="EMBL" id="VAHF01000002">
    <property type="protein sequence ID" value="TXG69391.1"/>
    <property type="molecule type" value="Genomic_DNA"/>
</dbReference>
<evidence type="ECO:0000256" key="2">
    <source>
        <dbReference type="ARBA" id="ARBA00022840"/>
    </source>
</evidence>
<dbReference type="Proteomes" id="UP000323000">
    <property type="component" value="Chromosome 2"/>
</dbReference>
<organism evidence="4 5">
    <name type="scientific">Acer yangbiense</name>
    <dbReference type="NCBI Taxonomy" id="1000413"/>
    <lineage>
        <taxon>Eukaryota</taxon>
        <taxon>Viridiplantae</taxon>
        <taxon>Streptophyta</taxon>
        <taxon>Embryophyta</taxon>
        <taxon>Tracheophyta</taxon>
        <taxon>Spermatophyta</taxon>
        <taxon>Magnoliopsida</taxon>
        <taxon>eudicotyledons</taxon>
        <taxon>Gunneridae</taxon>
        <taxon>Pentapetalae</taxon>
        <taxon>rosids</taxon>
        <taxon>malvids</taxon>
        <taxon>Sapindales</taxon>
        <taxon>Sapindaceae</taxon>
        <taxon>Hippocastanoideae</taxon>
        <taxon>Acereae</taxon>
        <taxon>Acer</taxon>
    </lineage>
</organism>